<dbReference type="Gene3D" id="3.40.800.20">
    <property type="entry name" value="Histone deacetylase domain"/>
    <property type="match status" value="1"/>
</dbReference>
<dbReference type="CDD" id="cd11599">
    <property type="entry name" value="HDAC_classII_2"/>
    <property type="match status" value="1"/>
</dbReference>
<keyword evidence="4" id="KW-1185">Reference proteome</keyword>
<evidence type="ECO:0000313" key="3">
    <source>
        <dbReference type="EMBL" id="MBM6929016.1"/>
    </source>
</evidence>
<feature type="domain" description="Histone deacetylase" evidence="2">
    <location>
        <begin position="21"/>
        <end position="307"/>
    </location>
</feature>
<evidence type="ECO:0000313" key="4">
    <source>
        <dbReference type="Proteomes" id="UP000777002"/>
    </source>
</evidence>
<dbReference type="Pfam" id="PF00850">
    <property type="entry name" value="Hist_deacetyl"/>
    <property type="match status" value="1"/>
</dbReference>
<dbReference type="RefSeq" id="WP_205050605.1">
    <property type="nucleotide sequence ID" value="NZ_JACJKX010000012.1"/>
</dbReference>
<dbReference type="Proteomes" id="UP000777002">
    <property type="component" value="Unassembled WGS sequence"/>
</dbReference>
<organism evidence="3 4">
    <name type="scientific">Parasutterella secunda</name>
    <dbReference type="NCBI Taxonomy" id="626947"/>
    <lineage>
        <taxon>Bacteria</taxon>
        <taxon>Pseudomonadati</taxon>
        <taxon>Pseudomonadota</taxon>
        <taxon>Betaproteobacteria</taxon>
        <taxon>Burkholderiales</taxon>
        <taxon>Sutterellaceae</taxon>
        <taxon>Parasutterella</taxon>
    </lineage>
</organism>
<accession>A0ABS2GUA0</accession>
<dbReference type="InterPro" id="IPR023696">
    <property type="entry name" value="Ureohydrolase_dom_sf"/>
</dbReference>
<evidence type="ECO:0000256" key="1">
    <source>
        <dbReference type="ARBA" id="ARBA00005947"/>
    </source>
</evidence>
<dbReference type="PRINTS" id="PR01270">
    <property type="entry name" value="HDASUPER"/>
</dbReference>
<dbReference type="PANTHER" id="PTHR10625:SF10">
    <property type="entry name" value="HISTONE DEACETYLASE HDAC1"/>
    <property type="match status" value="1"/>
</dbReference>
<protein>
    <submittedName>
        <fullName evidence="3">Histone deacetylase family protein</fullName>
    </submittedName>
</protein>
<sequence length="310" mass="33766">MSTGLFTHQSCYRHLTGPMSPESPNRVTAIEERLVASGLESAFTYKQTNRQALLEDLLRAHDQAYIDLVRKSIPAGAEELVHISEDTVVSGQSWVAALESAGCVLEAVDEVMAGRLTNAFCCVRPPGHHAHRASAGGFCIFNNVAIAALYAREVLNLDRIVVIDIDAHHGDGTEDILAGQKAIDFFSFFQKDIFPHPGLECKAANIHKEGLVAGDTGEAACEIIRSKWEPVIRECNPQLILISAGFDAHLSDVMTGLDFTDLDYAHITRIIDDIARSVCGEKIVSVLEGGYEPRSLSRAVIAHIRTLAHV</sequence>
<gene>
    <name evidence="3" type="ORF">H5985_07025</name>
</gene>
<dbReference type="InterPro" id="IPR037138">
    <property type="entry name" value="His_deacetylse_dom_sf"/>
</dbReference>
<reference evidence="3 4" key="1">
    <citation type="journal article" date="2021" name="Sci. Rep.">
        <title>The distribution of antibiotic resistance genes in chicken gut microbiota commensals.</title>
        <authorList>
            <person name="Juricova H."/>
            <person name="Matiasovicova J."/>
            <person name="Kubasova T."/>
            <person name="Cejkova D."/>
            <person name="Rychlik I."/>
        </authorList>
    </citation>
    <scope>NUCLEOTIDE SEQUENCE [LARGE SCALE GENOMIC DNA]</scope>
    <source>
        <strain evidence="3 4">An562</strain>
    </source>
</reference>
<dbReference type="PANTHER" id="PTHR10625">
    <property type="entry name" value="HISTONE DEACETYLASE HDAC1-RELATED"/>
    <property type="match status" value="1"/>
</dbReference>
<comment type="similarity">
    <text evidence="1">Belongs to the histone deacetylase family.</text>
</comment>
<dbReference type="InterPro" id="IPR023801">
    <property type="entry name" value="His_deacetylse_dom"/>
</dbReference>
<name>A0ABS2GUA0_9BURK</name>
<dbReference type="InterPro" id="IPR000286">
    <property type="entry name" value="HDACs"/>
</dbReference>
<proteinExistence type="inferred from homology"/>
<evidence type="ECO:0000259" key="2">
    <source>
        <dbReference type="Pfam" id="PF00850"/>
    </source>
</evidence>
<dbReference type="EMBL" id="JACJKX010000012">
    <property type="protein sequence ID" value="MBM6929016.1"/>
    <property type="molecule type" value="Genomic_DNA"/>
</dbReference>
<comment type="caution">
    <text evidence="3">The sequence shown here is derived from an EMBL/GenBank/DDBJ whole genome shotgun (WGS) entry which is preliminary data.</text>
</comment>
<dbReference type="SUPFAM" id="SSF52768">
    <property type="entry name" value="Arginase/deacetylase"/>
    <property type="match status" value="1"/>
</dbReference>